<dbReference type="EMBL" id="CAJZBQ010000012">
    <property type="protein sequence ID" value="CAG9314681.1"/>
    <property type="molecule type" value="Genomic_DNA"/>
</dbReference>
<gene>
    <name evidence="2" type="ORF">BSTOLATCC_MIC11679</name>
</gene>
<dbReference type="InterPro" id="IPR010736">
    <property type="entry name" value="SHIPPO-rpt"/>
</dbReference>
<feature type="compositionally biased region" description="Polar residues" evidence="1">
    <location>
        <begin position="48"/>
        <end position="57"/>
    </location>
</feature>
<sequence length="211" mass="23098">MTLNLKYSPAWSFQGRYKLRQNRESPGPGAYEMYSPKSSPKYRIGTASRITRSSYLSKSPGPGAYDPKPTFSSTGLLLGTGKRSPLSPKQLTPGPGAYEVNGSYHGPRFTMRGKTRLFQKDAVPGPGQYNPKKPDTAPSYSLGSAGKSSYIKIEKDLPGPGMYDSKVKTSTPSWTFRSERWLKREQIVLPGPGSYEIPTTVGAISKYAMSP</sequence>
<dbReference type="InterPro" id="IPR051291">
    <property type="entry name" value="CIMAP"/>
</dbReference>
<feature type="region of interest" description="Disordered" evidence="1">
    <location>
        <begin position="21"/>
        <end position="106"/>
    </location>
</feature>
<protein>
    <recommendedName>
        <fullName evidence="4">Outer dense fiber protein 3</fullName>
    </recommendedName>
</protein>
<keyword evidence="3" id="KW-1185">Reference proteome</keyword>
<dbReference type="Proteomes" id="UP001162131">
    <property type="component" value="Unassembled WGS sequence"/>
</dbReference>
<evidence type="ECO:0008006" key="4">
    <source>
        <dbReference type="Google" id="ProtNLM"/>
    </source>
</evidence>
<dbReference type="PANTHER" id="PTHR21580:SF28">
    <property type="entry name" value="BOREALIN N-TERMINAL DOMAIN-CONTAINING PROTEIN-RELATED"/>
    <property type="match status" value="1"/>
</dbReference>
<dbReference type="Pfam" id="PF07004">
    <property type="entry name" value="SHIPPO-rpt"/>
    <property type="match status" value="6"/>
</dbReference>
<evidence type="ECO:0000256" key="1">
    <source>
        <dbReference type="SAM" id="MobiDB-lite"/>
    </source>
</evidence>
<comment type="caution">
    <text evidence="2">The sequence shown here is derived from an EMBL/GenBank/DDBJ whole genome shotgun (WGS) entry which is preliminary data.</text>
</comment>
<reference evidence="2" key="1">
    <citation type="submission" date="2021-09" db="EMBL/GenBank/DDBJ databases">
        <authorList>
            <consortium name="AG Swart"/>
            <person name="Singh M."/>
            <person name="Singh A."/>
            <person name="Seah K."/>
            <person name="Emmerich C."/>
        </authorList>
    </citation>
    <scope>NUCLEOTIDE SEQUENCE</scope>
    <source>
        <strain evidence="2">ATCC30299</strain>
    </source>
</reference>
<proteinExistence type="predicted"/>
<dbReference type="PANTHER" id="PTHR21580">
    <property type="entry name" value="SHIPPO-1-RELATED"/>
    <property type="match status" value="1"/>
</dbReference>
<feature type="region of interest" description="Disordered" evidence="1">
    <location>
        <begin position="120"/>
        <end position="144"/>
    </location>
</feature>
<dbReference type="AlphaFoldDB" id="A0AAU9IYU6"/>
<evidence type="ECO:0000313" key="2">
    <source>
        <dbReference type="EMBL" id="CAG9314681.1"/>
    </source>
</evidence>
<evidence type="ECO:0000313" key="3">
    <source>
        <dbReference type="Proteomes" id="UP001162131"/>
    </source>
</evidence>
<accession>A0AAU9IYU6</accession>
<organism evidence="2 3">
    <name type="scientific">Blepharisma stoltei</name>
    <dbReference type="NCBI Taxonomy" id="1481888"/>
    <lineage>
        <taxon>Eukaryota</taxon>
        <taxon>Sar</taxon>
        <taxon>Alveolata</taxon>
        <taxon>Ciliophora</taxon>
        <taxon>Postciliodesmatophora</taxon>
        <taxon>Heterotrichea</taxon>
        <taxon>Heterotrichida</taxon>
        <taxon>Blepharismidae</taxon>
        <taxon>Blepharisma</taxon>
    </lineage>
</organism>
<name>A0AAU9IYU6_9CILI</name>